<gene>
    <name evidence="1" type="ORF">Vadar_018507</name>
</gene>
<dbReference type="Proteomes" id="UP000828048">
    <property type="component" value="Chromosome 11"/>
</dbReference>
<sequence length="243" mass="27147">MRTASSSLELWSRDEPRFLSRFDMLHIKPENKIVLKVVQVITSAILESVGERLIGLVTSAEEIADLLELDDVTDLVIPRGSSKLSLASFNSNLSTAIAGSHTLPLPKEQQPNLVPASDNQCENGGELNIEDASPRTDTSTDGHADDRNEGSSSLRYDYHLRFYDSWVTGFISCFLANASYALFVWARPIPRPRYFRGVIIKSLVELFTVFSTSGVIYYIAHPWEEKSKIGDLVDNYMVQITSI</sequence>
<comment type="caution">
    <text evidence="1">The sequence shown here is derived from an EMBL/GenBank/DDBJ whole genome shotgun (WGS) entry which is preliminary data.</text>
</comment>
<accession>A0ACB7YNU7</accession>
<evidence type="ECO:0000313" key="2">
    <source>
        <dbReference type="Proteomes" id="UP000828048"/>
    </source>
</evidence>
<organism evidence="1 2">
    <name type="scientific">Vaccinium darrowii</name>
    <dbReference type="NCBI Taxonomy" id="229202"/>
    <lineage>
        <taxon>Eukaryota</taxon>
        <taxon>Viridiplantae</taxon>
        <taxon>Streptophyta</taxon>
        <taxon>Embryophyta</taxon>
        <taxon>Tracheophyta</taxon>
        <taxon>Spermatophyta</taxon>
        <taxon>Magnoliopsida</taxon>
        <taxon>eudicotyledons</taxon>
        <taxon>Gunneridae</taxon>
        <taxon>Pentapetalae</taxon>
        <taxon>asterids</taxon>
        <taxon>Ericales</taxon>
        <taxon>Ericaceae</taxon>
        <taxon>Vaccinioideae</taxon>
        <taxon>Vaccinieae</taxon>
        <taxon>Vaccinium</taxon>
    </lineage>
</organism>
<protein>
    <submittedName>
        <fullName evidence="1">Uncharacterized protein</fullName>
    </submittedName>
</protein>
<keyword evidence="2" id="KW-1185">Reference proteome</keyword>
<proteinExistence type="predicted"/>
<reference evidence="1 2" key="1">
    <citation type="journal article" date="2021" name="Hortic Res">
        <title>High-quality reference genome and annotation aids understanding of berry development for evergreen blueberry (Vaccinium darrowii).</title>
        <authorList>
            <person name="Yu J."/>
            <person name="Hulse-Kemp A.M."/>
            <person name="Babiker E."/>
            <person name="Staton M."/>
        </authorList>
    </citation>
    <scope>NUCLEOTIDE SEQUENCE [LARGE SCALE GENOMIC DNA]</scope>
    <source>
        <strain evidence="2">cv. NJ 8807/NJ 8810</strain>
        <tissue evidence="1">Young leaf</tissue>
    </source>
</reference>
<evidence type="ECO:0000313" key="1">
    <source>
        <dbReference type="EMBL" id="KAH7854863.1"/>
    </source>
</evidence>
<name>A0ACB7YNU7_9ERIC</name>
<dbReference type="EMBL" id="CM037161">
    <property type="protein sequence ID" value="KAH7854863.1"/>
    <property type="molecule type" value="Genomic_DNA"/>
</dbReference>